<evidence type="ECO:0000259" key="8">
    <source>
        <dbReference type="PROSITE" id="PS50893"/>
    </source>
</evidence>
<dbReference type="PANTHER" id="PTHR43297:SF2">
    <property type="entry name" value="DIPEPTIDE TRANSPORT ATP-BINDING PROTEIN DPPD"/>
    <property type="match status" value="1"/>
</dbReference>
<sequence length="336" mass="37210">MSTDNLLEIKNLRTLFKTEEGRVPSVDGVSFSIKKGEVVALVGESGSGKSVTALSILDLIASNGKIENGEILFEGQDLTRLNENQKRRMRGSDISMIFQEPLTSLNPVFKIGEQMTEAIHAHEKISKSKAKEKSIDMLDKVGIPRAGKVFNSYPHSLSGGMRQRVMIAIALLCDPKLLIADEPTTALDVTIQAQILKLLKEVIKKFDTSILLITHDLGVVAEMADRVAVMYGGQIVEETDVFTLFKNPKHPYTQGLMDSTPKINQLNEKLRSIAGSVPSPLDYPRGCRFADRCPHAMNICIDKMPGDELNEDNHFSHCWLHANALTDDEKVQVKVK</sequence>
<dbReference type="Pfam" id="PF08352">
    <property type="entry name" value="oligo_HPY"/>
    <property type="match status" value="1"/>
</dbReference>
<dbReference type="GO" id="GO:0005524">
    <property type="term" value="F:ATP binding"/>
    <property type="evidence" value="ECO:0007669"/>
    <property type="project" value="UniProtKB-KW"/>
</dbReference>
<dbReference type="CDD" id="cd03257">
    <property type="entry name" value="ABC_NikE_OppD_transporters"/>
    <property type="match status" value="1"/>
</dbReference>
<dbReference type="Pfam" id="PF00005">
    <property type="entry name" value="ABC_tran"/>
    <property type="match status" value="1"/>
</dbReference>
<dbReference type="Proteomes" id="UP000763505">
    <property type="component" value="Unassembled WGS sequence"/>
</dbReference>
<keyword evidence="6 9" id="KW-0067">ATP-binding</keyword>
<dbReference type="InterPro" id="IPR050388">
    <property type="entry name" value="ABC_Ni/Peptide_Import"/>
</dbReference>
<protein>
    <submittedName>
        <fullName evidence="9">ABC transporter ATP-binding protein</fullName>
    </submittedName>
</protein>
<evidence type="ECO:0000256" key="7">
    <source>
        <dbReference type="ARBA" id="ARBA00023136"/>
    </source>
</evidence>
<name>A0A921JBW7_9STAP</name>
<evidence type="ECO:0000256" key="1">
    <source>
        <dbReference type="ARBA" id="ARBA00004202"/>
    </source>
</evidence>
<dbReference type="InterPro" id="IPR027417">
    <property type="entry name" value="P-loop_NTPase"/>
</dbReference>
<dbReference type="EMBL" id="DYYI01000086">
    <property type="protein sequence ID" value="HJE20247.1"/>
    <property type="molecule type" value="Genomic_DNA"/>
</dbReference>
<evidence type="ECO:0000256" key="4">
    <source>
        <dbReference type="ARBA" id="ARBA00022475"/>
    </source>
</evidence>
<accession>A0A921JBW7</accession>
<dbReference type="GO" id="GO:0005886">
    <property type="term" value="C:plasma membrane"/>
    <property type="evidence" value="ECO:0007669"/>
    <property type="project" value="UniProtKB-SubCell"/>
</dbReference>
<dbReference type="InterPro" id="IPR003593">
    <property type="entry name" value="AAA+_ATPase"/>
</dbReference>
<comment type="caution">
    <text evidence="9">The sequence shown here is derived from an EMBL/GenBank/DDBJ whole genome shotgun (WGS) entry which is preliminary data.</text>
</comment>
<comment type="subcellular location">
    <subcellularLocation>
        <location evidence="1">Cell membrane</location>
        <topology evidence="1">Peripheral membrane protein</topology>
    </subcellularLocation>
</comment>
<evidence type="ECO:0000313" key="10">
    <source>
        <dbReference type="Proteomes" id="UP000763505"/>
    </source>
</evidence>
<gene>
    <name evidence="9" type="ORF">K8V35_07840</name>
</gene>
<dbReference type="InterPro" id="IPR017871">
    <property type="entry name" value="ABC_transporter-like_CS"/>
</dbReference>
<evidence type="ECO:0000256" key="2">
    <source>
        <dbReference type="ARBA" id="ARBA00005417"/>
    </source>
</evidence>
<dbReference type="SMART" id="SM00382">
    <property type="entry name" value="AAA"/>
    <property type="match status" value="1"/>
</dbReference>
<dbReference type="AlphaFoldDB" id="A0A921JBW7"/>
<reference evidence="9" key="2">
    <citation type="submission" date="2021-09" db="EMBL/GenBank/DDBJ databases">
        <authorList>
            <person name="Gilroy R."/>
        </authorList>
    </citation>
    <scope>NUCLEOTIDE SEQUENCE</scope>
    <source>
        <strain evidence="9">6019</strain>
    </source>
</reference>
<keyword evidence="5" id="KW-0547">Nucleotide-binding</keyword>
<keyword evidence="7" id="KW-0472">Membrane</keyword>
<evidence type="ECO:0000256" key="6">
    <source>
        <dbReference type="ARBA" id="ARBA00022840"/>
    </source>
</evidence>
<dbReference type="InterPro" id="IPR003439">
    <property type="entry name" value="ABC_transporter-like_ATP-bd"/>
</dbReference>
<dbReference type="SUPFAM" id="SSF52540">
    <property type="entry name" value="P-loop containing nucleoside triphosphate hydrolases"/>
    <property type="match status" value="1"/>
</dbReference>
<evidence type="ECO:0000256" key="3">
    <source>
        <dbReference type="ARBA" id="ARBA00022448"/>
    </source>
</evidence>
<dbReference type="GO" id="GO:0015833">
    <property type="term" value="P:peptide transport"/>
    <property type="evidence" value="ECO:0007669"/>
    <property type="project" value="InterPro"/>
</dbReference>
<organism evidence="9 10">
    <name type="scientific">Aliicoccus persicus</name>
    <dbReference type="NCBI Taxonomy" id="930138"/>
    <lineage>
        <taxon>Bacteria</taxon>
        <taxon>Bacillati</taxon>
        <taxon>Bacillota</taxon>
        <taxon>Bacilli</taxon>
        <taxon>Bacillales</taxon>
        <taxon>Staphylococcaceae</taxon>
        <taxon>Aliicoccus</taxon>
    </lineage>
</organism>
<dbReference type="GO" id="GO:0016887">
    <property type="term" value="F:ATP hydrolysis activity"/>
    <property type="evidence" value="ECO:0007669"/>
    <property type="project" value="InterPro"/>
</dbReference>
<dbReference type="PANTHER" id="PTHR43297">
    <property type="entry name" value="OLIGOPEPTIDE TRANSPORT ATP-BINDING PROTEIN APPD"/>
    <property type="match status" value="1"/>
</dbReference>
<dbReference type="FunFam" id="3.40.50.300:FF:000016">
    <property type="entry name" value="Oligopeptide ABC transporter ATP-binding component"/>
    <property type="match status" value="1"/>
</dbReference>
<keyword evidence="3" id="KW-0813">Transport</keyword>
<keyword evidence="4" id="KW-1003">Cell membrane</keyword>
<dbReference type="Gene3D" id="3.40.50.300">
    <property type="entry name" value="P-loop containing nucleotide triphosphate hydrolases"/>
    <property type="match status" value="1"/>
</dbReference>
<dbReference type="PROSITE" id="PS00211">
    <property type="entry name" value="ABC_TRANSPORTER_1"/>
    <property type="match status" value="1"/>
</dbReference>
<proteinExistence type="inferred from homology"/>
<reference evidence="9" key="1">
    <citation type="journal article" date="2021" name="PeerJ">
        <title>Extensive microbial diversity within the chicken gut microbiome revealed by metagenomics and culture.</title>
        <authorList>
            <person name="Gilroy R."/>
            <person name="Ravi A."/>
            <person name="Getino M."/>
            <person name="Pursley I."/>
            <person name="Horton D.L."/>
            <person name="Alikhan N.F."/>
            <person name="Baker D."/>
            <person name="Gharbi K."/>
            <person name="Hall N."/>
            <person name="Watson M."/>
            <person name="Adriaenssens E.M."/>
            <person name="Foster-Nyarko E."/>
            <person name="Jarju S."/>
            <person name="Secka A."/>
            <person name="Antonio M."/>
            <person name="Oren A."/>
            <person name="Chaudhuri R.R."/>
            <person name="La Ragione R."/>
            <person name="Hildebrand F."/>
            <person name="Pallen M.J."/>
        </authorList>
    </citation>
    <scope>NUCLEOTIDE SEQUENCE</scope>
    <source>
        <strain evidence="9">6019</strain>
    </source>
</reference>
<comment type="similarity">
    <text evidence="2">Belongs to the ABC transporter superfamily.</text>
</comment>
<evidence type="ECO:0000313" key="9">
    <source>
        <dbReference type="EMBL" id="HJE20247.1"/>
    </source>
</evidence>
<feature type="domain" description="ABC transporter" evidence="8">
    <location>
        <begin position="7"/>
        <end position="257"/>
    </location>
</feature>
<dbReference type="PROSITE" id="PS50893">
    <property type="entry name" value="ABC_TRANSPORTER_2"/>
    <property type="match status" value="1"/>
</dbReference>
<evidence type="ECO:0000256" key="5">
    <source>
        <dbReference type="ARBA" id="ARBA00022741"/>
    </source>
</evidence>
<dbReference type="NCBIfam" id="TIGR01727">
    <property type="entry name" value="oligo_HPY"/>
    <property type="match status" value="1"/>
</dbReference>
<dbReference type="InterPro" id="IPR013563">
    <property type="entry name" value="Oligopep_ABC_C"/>
</dbReference>